<protein>
    <submittedName>
        <fullName evidence="1">Uncharacterized protein</fullName>
    </submittedName>
</protein>
<gene>
    <name evidence="1" type="ORF">MRATA1EN1_LOCUS6712</name>
</gene>
<evidence type="ECO:0000313" key="1">
    <source>
        <dbReference type="EMBL" id="CAI9157750.1"/>
    </source>
</evidence>
<proteinExistence type="predicted"/>
<reference evidence="1" key="1">
    <citation type="submission" date="2023-04" db="EMBL/GenBank/DDBJ databases">
        <authorList>
            <consortium name="ELIXIR-Norway"/>
        </authorList>
    </citation>
    <scope>NUCLEOTIDE SEQUENCE [LARGE SCALE GENOMIC DNA]</scope>
</reference>
<evidence type="ECO:0000313" key="2">
    <source>
        <dbReference type="Proteomes" id="UP001176941"/>
    </source>
</evidence>
<organism evidence="1 2">
    <name type="scientific">Rangifer tarandus platyrhynchus</name>
    <name type="common">Svalbard reindeer</name>
    <dbReference type="NCBI Taxonomy" id="3082113"/>
    <lineage>
        <taxon>Eukaryota</taxon>
        <taxon>Metazoa</taxon>
        <taxon>Chordata</taxon>
        <taxon>Craniata</taxon>
        <taxon>Vertebrata</taxon>
        <taxon>Euteleostomi</taxon>
        <taxon>Mammalia</taxon>
        <taxon>Eutheria</taxon>
        <taxon>Laurasiatheria</taxon>
        <taxon>Artiodactyla</taxon>
        <taxon>Ruminantia</taxon>
        <taxon>Pecora</taxon>
        <taxon>Cervidae</taxon>
        <taxon>Odocoileinae</taxon>
        <taxon>Rangifer</taxon>
    </lineage>
</organism>
<sequence length="101" mass="10919">MLVAQLCPTLCESTDCGPPGSSVHGILQARILEWVAITSWQGIEPKSLVYPVLQADCLPAEPSWPIGLNQITEERTHSVSFTSWTSFSLSSGLSVLIYITG</sequence>
<name>A0ABN8Y876_RANTA</name>
<keyword evidence="2" id="KW-1185">Reference proteome</keyword>
<dbReference type="Proteomes" id="UP001176941">
    <property type="component" value="Chromosome 16"/>
</dbReference>
<dbReference type="EMBL" id="OX459952">
    <property type="protein sequence ID" value="CAI9157750.1"/>
    <property type="molecule type" value="Genomic_DNA"/>
</dbReference>
<accession>A0ABN8Y876</accession>